<protein>
    <submittedName>
        <fullName evidence="4">DgyrCDS14167</fullName>
    </submittedName>
</protein>
<feature type="region of interest" description="Disordered" evidence="2">
    <location>
        <begin position="821"/>
        <end position="859"/>
    </location>
</feature>
<dbReference type="InterPro" id="IPR011009">
    <property type="entry name" value="Kinase-like_dom_sf"/>
</dbReference>
<feature type="compositionally biased region" description="Polar residues" evidence="2">
    <location>
        <begin position="768"/>
        <end position="799"/>
    </location>
</feature>
<proteinExistence type="inferred from homology"/>
<dbReference type="PROSITE" id="PS50011">
    <property type="entry name" value="PROTEIN_KINASE_DOM"/>
    <property type="match status" value="1"/>
</dbReference>
<feature type="region of interest" description="Disordered" evidence="2">
    <location>
        <begin position="725"/>
        <end position="750"/>
    </location>
</feature>
<evidence type="ECO:0000313" key="5">
    <source>
        <dbReference type="Proteomes" id="UP000549394"/>
    </source>
</evidence>
<dbReference type="Gene3D" id="3.30.200.20">
    <property type="entry name" value="Phosphorylase Kinase, domain 1"/>
    <property type="match status" value="1"/>
</dbReference>
<dbReference type="EMBL" id="CAJFCJ010000031">
    <property type="protein sequence ID" value="CAD5125987.1"/>
    <property type="molecule type" value="Genomic_DNA"/>
</dbReference>
<feature type="compositionally biased region" description="Polar residues" evidence="2">
    <location>
        <begin position="825"/>
        <end position="844"/>
    </location>
</feature>
<evidence type="ECO:0000313" key="4">
    <source>
        <dbReference type="EMBL" id="CAD5125987.1"/>
    </source>
</evidence>
<dbReference type="GO" id="GO:0004672">
    <property type="term" value="F:protein kinase activity"/>
    <property type="evidence" value="ECO:0007669"/>
    <property type="project" value="InterPro"/>
</dbReference>
<dbReference type="Gene3D" id="1.10.510.10">
    <property type="entry name" value="Transferase(Phosphotransferase) domain 1"/>
    <property type="match status" value="1"/>
</dbReference>
<accession>A0A7I8WCV6</accession>
<dbReference type="InterPro" id="IPR051177">
    <property type="entry name" value="CIK-Related_Protein"/>
</dbReference>
<dbReference type="Pfam" id="PF00069">
    <property type="entry name" value="Pkinase"/>
    <property type="match status" value="1"/>
</dbReference>
<dbReference type="InterPro" id="IPR011989">
    <property type="entry name" value="ARM-like"/>
</dbReference>
<evidence type="ECO:0000259" key="3">
    <source>
        <dbReference type="PROSITE" id="PS50011"/>
    </source>
</evidence>
<reference evidence="4 5" key="1">
    <citation type="submission" date="2020-08" db="EMBL/GenBank/DDBJ databases">
        <authorList>
            <person name="Hejnol A."/>
        </authorList>
    </citation>
    <scope>NUCLEOTIDE SEQUENCE [LARGE SCALE GENOMIC DNA]</scope>
</reference>
<dbReference type="SMART" id="SM00220">
    <property type="entry name" value="S_TKc"/>
    <property type="match status" value="1"/>
</dbReference>
<dbReference type="SUPFAM" id="SSF48371">
    <property type="entry name" value="ARM repeat"/>
    <property type="match status" value="1"/>
</dbReference>
<comment type="similarity">
    <text evidence="1">Belongs to the protein kinase superfamily.</text>
</comment>
<dbReference type="OrthoDB" id="79687at2759"/>
<dbReference type="PANTHER" id="PTHR12984">
    <property type="entry name" value="SCY1-RELATED S/T PROTEIN KINASE-LIKE"/>
    <property type="match status" value="1"/>
</dbReference>
<dbReference type="Proteomes" id="UP000549394">
    <property type="component" value="Unassembled WGS sequence"/>
</dbReference>
<dbReference type="Gene3D" id="1.25.10.10">
    <property type="entry name" value="Leucine-rich Repeat Variant"/>
    <property type="match status" value="1"/>
</dbReference>
<dbReference type="InterPro" id="IPR016024">
    <property type="entry name" value="ARM-type_fold"/>
</dbReference>
<sequence length="859" mass="96774">MDVFSKIKSTVSGALPGNPVTRDFEVLTLQGSGGPCYQWKIHAAVKKSTKENAAVWIFDKKLVEKYSKPDREIVISIIKRGVSQLTKLRHPKILSVMHPLEESRDSLAFVTEPVFSSLGNILGDHTNLSSNIPSNLQNFKLFPVEVKYGLLQITEGLTFLHNSAKLVHFALSPSSIILNKNGAWKLFGFDFSIPNSNSNDQEPFWACPEWRSSLPPIAQPPLNFTSPESILQQASSPASDMYSLGILFYALHNEGKTPYDCRDNLDGFRSNIEKLRTIRNSISHDLPEEIREQVKMLLNTEPTLRPDADQMSKVPYFEDVGVMTLQYLDSLFQRDNLEKSKFFKGLPQIINQMPLRVQLNRVIPCIAKEFSNPNMVPFVLPTTLSVAEKSSDKEYMELIWPDLKAVFSLRDPVQISLIFLQNMNLLLSKTSSVEIRDVVLPMVYRCLEGNAAQIQELCLEILPTFANLVEYNSIKNHVIPRIRKLALQTSILSVRVNCLICIGKIMEYMDKWYVLDDIFPILTEIPSREPAVLMSMLGIYKVALTHKKLGITKDIMANRVLPFIIPLSIDNSLNLNQFNAFMSIIRDMLNKVEDEHRVKLEQIKSIQDEQRGLDFKHHAANNVKSEENKQNNGNTLMDGFMSTFNGNGTENTNNKASTKNFSNSKPQLTMEEKLKLTRQTEQKNLYAENSSTQLKPLNNLNQSVTAQKASTVKDLSSQLQDSLISPISQAQNRSMTPNTMPMTPQSMPMTPQSLPMTPRSVPMIPQSRPVSSRPTKTNPFLQPRNAPSSFQPQATSQQANPLQPISPMMNFSYRPNIPVTPPNPIYSNLQMSKQNTPGTNNAGKSNDKTANDELQDIFG</sequence>
<dbReference type="AlphaFoldDB" id="A0A7I8WCV6"/>
<feature type="domain" description="Protein kinase" evidence="3">
    <location>
        <begin position="24"/>
        <end position="317"/>
    </location>
</feature>
<organism evidence="4 5">
    <name type="scientific">Dimorphilus gyrociliatus</name>
    <dbReference type="NCBI Taxonomy" id="2664684"/>
    <lineage>
        <taxon>Eukaryota</taxon>
        <taxon>Metazoa</taxon>
        <taxon>Spiralia</taxon>
        <taxon>Lophotrochozoa</taxon>
        <taxon>Annelida</taxon>
        <taxon>Polychaeta</taxon>
        <taxon>Polychaeta incertae sedis</taxon>
        <taxon>Dinophilidae</taxon>
        <taxon>Dimorphilus</taxon>
    </lineage>
</organism>
<gene>
    <name evidence="4" type="ORF">DGYR_LOCUS13278</name>
</gene>
<dbReference type="SUPFAM" id="SSF56112">
    <property type="entry name" value="Protein kinase-like (PK-like)"/>
    <property type="match status" value="1"/>
</dbReference>
<name>A0A7I8WCV6_9ANNE</name>
<feature type="region of interest" description="Disordered" evidence="2">
    <location>
        <begin position="764"/>
        <end position="799"/>
    </location>
</feature>
<evidence type="ECO:0000256" key="2">
    <source>
        <dbReference type="SAM" id="MobiDB-lite"/>
    </source>
</evidence>
<dbReference type="PANTHER" id="PTHR12984:SF6">
    <property type="entry name" value="SCY1-LIKE PROTEIN 2"/>
    <property type="match status" value="1"/>
</dbReference>
<dbReference type="GO" id="GO:0005524">
    <property type="term" value="F:ATP binding"/>
    <property type="evidence" value="ECO:0007669"/>
    <property type="project" value="InterPro"/>
</dbReference>
<dbReference type="CDD" id="cd14011">
    <property type="entry name" value="PK_SCY1_like"/>
    <property type="match status" value="1"/>
</dbReference>
<keyword evidence="5" id="KW-1185">Reference proteome</keyword>
<evidence type="ECO:0000256" key="1">
    <source>
        <dbReference type="ARBA" id="ARBA00038349"/>
    </source>
</evidence>
<dbReference type="InterPro" id="IPR000719">
    <property type="entry name" value="Prot_kinase_dom"/>
</dbReference>
<comment type="caution">
    <text evidence="4">The sequence shown here is derived from an EMBL/GenBank/DDBJ whole genome shotgun (WGS) entry which is preliminary data.</text>
</comment>
<dbReference type="FunFam" id="1.25.10.10:FF:000189">
    <property type="entry name" value="SCY1-like pseudokinase 2"/>
    <property type="match status" value="1"/>
</dbReference>